<feature type="region of interest" description="Disordered" evidence="7">
    <location>
        <begin position="1"/>
        <end position="49"/>
    </location>
</feature>
<proteinExistence type="inferred from homology"/>
<dbReference type="InterPro" id="IPR009044">
    <property type="entry name" value="ssDNA-bd_transcriptional_reg"/>
</dbReference>
<comment type="caution">
    <text evidence="9">The sequence shown here is derived from an EMBL/GenBank/DDBJ whole genome shotgun (WGS) entry which is preliminary data.</text>
</comment>
<dbReference type="InterPro" id="IPR003173">
    <property type="entry name" value="PC4_C"/>
</dbReference>
<reference evidence="9 10" key="1">
    <citation type="submission" date="2024-02" db="EMBL/GenBank/DDBJ databases">
        <title>De novo assembly and annotation of 12 fungi associated with fruit tree decline syndrome in Ontario, Canada.</title>
        <authorList>
            <person name="Sulman M."/>
            <person name="Ellouze W."/>
            <person name="Ilyukhin E."/>
        </authorList>
    </citation>
    <scope>NUCLEOTIDE SEQUENCE [LARGE SCALE GENOMIC DNA]</scope>
    <source>
        <strain evidence="9 10">M169</strain>
    </source>
</reference>
<evidence type="ECO:0000256" key="3">
    <source>
        <dbReference type="ARBA" id="ARBA00023015"/>
    </source>
</evidence>
<feature type="compositionally biased region" description="Acidic residues" evidence="7">
    <location>
        <begin position="122"/>
        <end position="134"/>
    </location>
</feature>
<gene>
    <name evidence="9" type="ORF">SLS63_006064</name>
</gene>
<comment type="subcellular location">
    <subcellularLocation>
        <location evidence="1">Nucleus</location>
    </subcellularLocation>
</comment>
<evidence type="ECO:0000256" key="6">
    <source>
        <dbReference type="ARBA" id="ARBA00023242"/>
    </source>
</evidence>
<dbReference type="PANTHER" id="PTHR13215">
    <property type="entry name" value="RNA POLYMERASE II TRANSCRIPTIONAL COACTIVATOR"/>
    <property type="match status" value="1"/>
</dbReference>
<evidence type="ECO:0000256" key="4">
    <source>
        <dbReference type="ARBA" id="ARBA00023125"/>
    </source>
</evidence>
<evidence type="ECO:0000259" key="8">
    <source>
        <dbReference type="Pfam" id="PF02229"/>
    </source>
</evidence>
<name>A0ABR1P9A9_DIAER</name>
<dbReference type="Gene3D" id="2.30.31.10">
    <property type="entry name" value="Transcriptional Coactivator Pc4, Chain A"/>
    <property type="match status" value="1"/>
</dbReference>
<protein>
    <recommendedName>
        <fullName evidence="8">Transcriptional coactivator p15 (PC4) C-terminal domain-containing protein</fullName>
    </recommendedName>
</protein>
<keyword evidence="5" id="KW-0804">Transcription</keyword>
<evidence type="ECO:0000313" key="10">
    <source>
        <dbReference type="Proteomes" id="UP001430848"/>
    </source>
</evidence>
<feature type="compositionally biased region" description="Basic residues" evidence="7">
    <location>
        <begin position="22"/>
        <end position="31"/>
    </location>
</feature>
<feature type="region of interest" description="Disordered" evidence="7">
    <location>
        <begin position="119"/>
        <end position="162"/>
    </location>
</feature>
<organism evidence="9 10">
    <name type="scientific">Diaporthe eres</name>
    <name type="common">Phomopsis oblonga</name>
    <dbReference type="NCBI Taxonomy" id="83184"/>
    <lineage>
        <taxon>Eukaryota</taxon>
        <taxon>Fungi</taxon>
        <taxon>Dikarya</taxon>
        <taxon>Ascomycota</taxon>
        <taxon>Pezizomycotina</taxon>
        <taxon>Sordariomycetes</taxon>
        <taxon>Sordariomycetidae</taxon>
        <taxon>Diaporthales</taxon>
        <taxon>Diaporthaceae</taxon>
        <taxon>Diaporthe</taxon>
        <taxon>Diaporthe eres species complex</taxon>
    </lineage>
</organism>
<dbReference type="InterPro" id="IPR045125">
    <property type="entry name" value="Sub1/Tcp4-like"/>
</dbReference>
<evidence type="ECO:0000256" key="7">
    <source>
        <dbReference type="SAM" id="MobiDB-lite"/>
    </source>
</evidence>
<sequence>MGKRSSSFVVSDNSSGDERPAKSSKKAKKEVKKGSSSKNGTNVDSEGNAFWDLSGKRRIVVQEFKGNWYVNLREYYEDKSGEMKPGKKGIMLSVEQYQTLVGSVPAITKELRKHGVKIAGDAVEDDAEEADEDEKPARSSKKESKSKKANIEATSDEGEDSD</sequence>
<evidence type="ECO:0000256" key="5">
    <source>
        <dbReference type="ARBA" id="ARBA00023163"/>
    </source>
</evidence>
<dbReference type="EMBL" id="JAKNSF020000028">
    <property type="protein sequence ID" value="KAK7729683.1"/>
    <property type="molecule type" value="Genomic_DNA"/>
</dbReference>
<keyword evidence="6" id="KW-0539">Nucleus</keyword>
<feature type="compositionally biased region" description="Low complexity" evidence="7">
    <location>
        <begin position="1"/>
        <end position="14"/>
    </location>
</feature>
<dbReference type="SUPFAM" id="SSF54447">
    <property type="entry name" value="ssDNA-binding transcriptional regulator domain"/>
    <property type="match status" value="1"/>
</dbReference>
<keyword evidence="3" id="KW-0805">Transcription regulation</keyword>
<dbReference type="Proteomes" id="UP001430848">
    <property type="component" value="Unassembled WGS sequence"/>
</dbReference>
<evidence type="ECO:0000256" key="1">
    <source>
        <dbReference type="ARBA" id="ARBA00004123"/>
    </source>
</evidence>
<evidence type="ECO:0000313" key="9">
    <source>
        <dbReference type="EMBL" id="KAK7729683.1"/>
    </source>
</evidence>
<dbReference type="Pfam" id="PF02229">
    <property type="entry name" value="PC4"/>
    <property type="match status" value="1"/>
</dbReference>
<comment type="similarity">
    <text evidence="2">Belongs to the transcriptional coactivator PC4 family.</text>
</comment>
<keyword evidence="4" id="KW-0238">DNA-binding</keyword>
<keyword evidence="10" id="KW-1185">Reference proteome</keyword>
<accession>A0ABR1P9A9</accession>
<feature type="domain" description="Transcriptional coactivator p15 (PC4) C-terminal" evidence="8">
    <location>
        <begin position="51"/>
        <end position="101"/>
    </location>
</feature>
<evidence type="ECO:0000256" key="2">
    <source>
        <dbReference type="ARBA" id="ARBA00009001"/>
    </source>
</evidence>